<sequence length="334" mass="38656">MQLQNIQSKHSYRRKGRSFCTLSIDTEVAMWLNMNVQFAFLLTIEVSVFMNGVDGFLTGTPPVPQIDQPNDEQKEQEHYYTSDIESDLYEPKQDWLRTEANQPENKATKTRTTQCVQCCDRPSRRKQRYHHYNEDPPEFQAIPQINLTILKGEKGDKGPRGSYGKNGKSGIPGIRGPAGSKGAKGHTGKFGEPCKMYYAAFSVGRKKELHSNNYYQTLVFDTVYVNLYDQFNMFTGRFYCSIPGIYHFILNVHTWNQKETYMHIMKNDEEVVILYAQPSDRSIMQSQSIMVDLKQDDEVWIRLFKGERENAIFSDGFDTYITFNGYLIKPNSEN</sequence>
<dbReference type="OMA" id="EVWIRLF"/>
<dbReference type="SUPFAM" id="SSF49842">
    <property type="entry name" value="TNF-like"/>
    <property type="match status" value="1"/>
</dbReference>
<evidence type="ECO:0000313" key="6">
    <source>
        <dbReference type="EMBL" id="GCB68624.1"/>
    </source>
</evidence>
<protein>
    <recommendedName>
        <fullName evidence="5">C1q domain-containing protein</fullName>
    </recommendedName>
</protein>
<dbReference type="FunFam" id="2.60.120.40:FF:000029">
    <property type="entry name" value="Complement C1q tumor necrosis factor-related protein 1"/>
    <property type="match status" value="1"/>
</dbReference>
<evidence type="ECO:0000313" key="7">
    <source>
        <dbReference type="Proteomes" id="UP000288216"/>
    </source>
</evidence>
<dbReference type="PANTHER" id="PTHR22923">
    <property type="entry name" value="CEREBELLIN-RELATED"/>
    <property type="match status" value="1"/>
</dbReference>
<dbReference type="PROSITE" id="PS50871">
    <property type="entry name" value="C1Q"/>
    <property type="match status" value="1"/>
</dbReference>
<gene>
    <name evidence="6" type="ORF">scyTo_0005334</name>
</gene>
<proteinExistence type="predicted"/>
<reference evidence="6 7" key="1">
    <citation type="journal article" date="2018" name="Nat. Ecol. Evol.">
        <title>Shark genomes provide insights into elasmobranch evolution and the origin of vertebrates.</title>
        <authorList>
            <person name="Hara Y"/>
            <person name="Yamaguchi K"/>
            <person name="Onimaru K"/>
            <person name="Kadota M"/>
            <person name="Koyanagi M"/>
            <person name="Keeley SD"/>
            <person name="Tatsumi K"/>
            <person name="Tanaka K"/>
            <person name="Motone F"/>
            <person name="Kageyama Y"/>
            <person name="Nozu R"/>
            <person name="Adachi N"/>
            <person name="Nishimura O"/>
            <person name="Nakagawa R"/>
            <person name="Tanegashima C"/>
            <person name="Kiyatake I"/>
            <person name="Matsumoto R"/>
            <person name="Murakumo K"/>
            <person name="Nishida K"/>
            <person name="Terakita A"/>
            <person name="Kuratani S"/>
            <person name="Sato K"/>
            <person name="Hyodo S Kuraku.S."/>
        </authorList>
    </citation>
    <scope>NUCLEOTIDE SEQUENCE [LARGE SCALE GENOMIC DNA]</scope>
</reference>
<dbReference type="Gene3D" id="2.60.120.40">
    <property type="match status" value="1"/>
</dbReference>
<evidence type="ECO:0000256" key="1">
    <source>
        <dbReference type="ARBA" id="ARBA00004613"/>
    </source>
</evidence>
<evidence type="ECO:0000256" key="3">
    <source>
        <dbReference type="ARBA" id="ARBA00022729"/>
    </source>
</evidence>
<dbReference type="InterPro" id="IPR008160">
    <property type="entry name" value="Collagen"/>
</dbReference>
<dbReference type="OrthoDB" id="6138508at2759"/>
<dbReference type="PANTHER" id="PTHR22923:SF61">
    <property type="entry name" value="C1Q AND TNF RELATED 8"/>
    <property type="match status" value="1"/>
</dbReference>
<evidence type="ECO:0000256" key="2">
    <source>
        <dbReference type="ARBA" id="ARBA00022525"/>
    </source>
</evidence>
<dbReference type="InterPro" id="IPR050822">
    <property type="entry name" value="Cerebellin_Synaptic_Org"/>
</dbReference>
<keyword evidence="7" id="KW-1185">Reference proteome</keyword>
<dbReference type="Proteomes" id="UP000288216">
    <property type="component" value="Unassembled WGS sequence"/>
</dbReference>
<comment type="caution">
    <text evidence="6">The sequence shown here is derived from an EMBL/GenBank/DDBJ whole genome shotgun (WGS) entry which is preliminary data.</text>
</comment>
<keyword evidence="3" id="KW-0732">Signal</keyword>
<evidence type="ECO:0000259" key="5">
    <source>
        <dbReference type="PROSITE" id="PS50871"/>
    </source>
</evidence>
<feature type="region of interest" description="Disordered" evidence="4">
    <location>
        <begin position="154"/>
        <end position="186"/>
    </location>
</feature>
<dbReference type="SMART" id="SM00110">
    <property type="entry name" value="C1Q"/>
    <property type="match status" value="1"/>
</dbReference>
<dbReference type="Pfam" id="PF00386">
    <property type="entry name" value="C1q"/>
    <property type="match status" value="1"/>
</dbReference>
<dbReference type="Pfam" id="PF01391">
    <property type="entry name" value="Collagen"/>
    <property type="match status" value="1"/>
</dbReference>
<dbReference type="InterPro" id="IPR008983">
    <property type="entry name" value="Tumour_necrosis_fac-like_dom"/>
</dbReference>
<dbReference type="PRINTS" id="PR00007">
    <property type="entry name" value="COMPLEMNTC1Q"/>
</dbReference>
<dbReference type="InterPro" id="IPR001073">
    <property type="entry name" value="C1q_dom"/>
</dbReference>
<feature type="domain" description="C1q" evidence="5">
    <location>
        <begin position="194"/>
        <end position="334"/>
    </location>
</feature>
<name>A0A401P667_SCYTO</name>
<dbReference type="AlphaFoldDB" id="A0A401P667"/>
<evidence type="ECO:0000256" key="4">
    <source>
        <dbReference type="SAM" id="MobiDB-lite"/>
    </source>
</evidence>
<comment type="subcellular location">
    <subcellularLocation>
        <location evidence="1">Secreted</location>
    </subcellularLocation>
</comment>
<dbReference type="GO" id="GO:0005615">
    <property type="term" value="C:extracellular space"/>
    <property type="evidence" value="ECO:0007669"/>
    <property type="project" value="TreeGrafter"/>
</dbReference>
<accession>A0A401P667</accession>
<organism evidence="6 7">
    <name type="scientific">Scyliorhinus torazame</name>
    <name type="common">Cloudy catshark</name>
    <name type="synonym">Catulus torazame</name>
    <dbReference type="NCBI Taxonomy" id="75743"/>
    <lineage>
        <taxon>Eukaryota</taxon>
        <taxon>Metazoa</taxon>
        <taxon>Chordata</taxon>
        <taxon>Craniata</taxon>
        <taxon>Vertebrata</taxon>
        <taxon>Chondrichthyes</taxon>
        <taxon>Elasmobranchii</taxon>
        <taxon>Galeomorphii</taxon>
        <taxon>Galeoidea</taxon>
        <taxon>Carcharhiniformes</taxon>
        <taxon>Scyliorhinidae</taxon>
        <taxon>Scyliorhinus</taxon>
    </lineage>
</organism>
<keyword evidence="2" id="KW-0964">Secreted</keyword>
<dbReference type="EMBL" id="BFAA01001649">
    <property type="protein sequence ID" value="GCB68624.1"/>
    <property type="molecule type" value="Genomic_DNA"/>
</dbReference>